<dbReference type="GO" id="GO:0051787">
    <property type="term" value="F:misfolded protein binding"/>
    <property type="evidence" value="ECO:0007669"/>
    <property type="project" value="TreeGrafter"/>
</dbReference>
<dbReference type="PROSITE" id="PS50076">
    <property type="entry name" value="DNAJ_2"/>
    <property type="match status" value="1"/>
</dbReference>
<accession>Q6E6I2</accession>
<evidence type="ECO:0000256" key="1">
    <source>
        <dbReference type="ARBA" id="ARBA00004240"/>
    </source>
</evidence>
<comment type="subcellular location">
    <subcellularLocation>
        <location evidence="1">Endoplasmic reticulum</location>
    </subcellularLocation>
</comment>
<evidence type="ECO:0000256" key="2">
    <source>
        <dbReference type="ARBA" id="ARBA00022729"/>
    </source>
</evidence>
<name>Q6E6I2_ANTLO</name>
<dbReference type="SUPFAM" id="SSF46565">
    <property type="entry name" value="Chaperone J-domain"/>
    <property type="match status" value="1"/>
</dbReference>
<evidence type="ECO:0000313" key="6">
    <source>
        <dbReference type="EMBL" id="AAT12305.1"/>
    </source>
</evidence>
<evidence type="ECO:0000256" key="4">
    <source>
        <dbReference type="SAM" id="MobiDB-lite"/>
    </source>
</evidence>
<organism evidence="6">
    <name type="scientific">Antonospora locustae</name>
    <name type="common">Microsporidian parasite</name>
    <name type="synonym">Nosema locustae</name>
    <dbReference type="NCBI Taxonomy" id="278021"/>
    <lineage>
        <taxon>Eukaryota</taxon>
        <taxon>Fungi</taxon>
        <taxon>Fungi incertae sedis</taxon>
        <taxon>Microsporidia</taxon>
        <taxon>Antonospora</taxon>
    </lineage>
</organism>
<feature type="compositionally biased region" description="Basic and acidic residues" evidence="4">
    <location>
        <begin position="310"/>
        <end position="323"/>
    </location>
</feature>
<dbReference type="InterPro" id="IPR011990">
    <property type="entry name" value="TPR-like_helical_dom_sf"/>
</dbReference>
<dbReference type="Gene3D" id="1.25.40.10">
    <property type="entry name" value="Tetratricopeptide repeat domain"/>
    <property type="match status" value="1"/>
</dbReference>
<keyword evidence="3" id="KW-0256">Endoplasmic reticulum</keyword>
<feature type="domain" description="J" evidence="5">
    <location>
        <begin position="336"/>
        <end position="406"/>
    </location>
</feature>
<reference evidence="6" key="1">
    <citation type="journal article" date="2004" name="Curr. Biol.">
        <title>Genome compaction and stability in microsporidian intracellular parasites.</title>
        <authorList>
            <person name="Slamovits C.H."/>
            <person name="Fast N.M."/>
            <person name="Law J.S."/>
            <person name="Keeling P.J."/>
        </authorList>
    </citation>
    <scope>NUCLEOTIDE SEQUENCE</scope>
</reference>
<dbReference type="SUPFAM" id="SSF48452">
    <property type="entry name" value="TPR-like"/>
    <property type="match status" value="1"/>
</dbReference>
<dbReference type="GO" id="GO:0005783">
    <property type="term" value="C:endoplasmic reticulum"/>
    <property type="evidence" value="ECO:0007669"/>
    <property type="project" value="UniProtKB-SubCell"/>
</dbReference>
<dbReference type="InterPro" id="IPR051727">
    <property type="entry name" value="DnaJ_C3_Co-chaperones"/>
</dbReference>
<dbReference type="PANTHER" id="PTHR44140">
    <property type="entry name" value="LD25575P"/>
    <property type="match status" value="1"/>
</dbReference>
<dbReference type="Gene3D" id="1.10.287.110">
    <property type="entry name" value="DnaJ domain"/>
    <property type="match status" value="1"/>
</dbReference>
<dbReference type="CDD" id="cd06257">
    <property type="entry name" value="DnaJ"/>
    <property type="match status" value="1"/>
</dbReference>
<evidence type="ECO:0000256" key="3">
    <source>
        <dbReference type="ARBA" id="ARBA00022824"/>
    </source>
</evidence>
<proteinExistence type="predicted"/>
<keyword evidence="2" id="KW-0732">Signal</keyword>
<dbReference type="GO" id="GO:0034975">
    <property type="term" value="P:protein folding in endoplasmic reticulum"/>
    <property type="evidence" value="ECO:0007669"/>
    <property type="project" value="TreeGrafter"/>
</dbReference>
<dbReference type="InterPro" id="IPR001623">
    <property type="entry name" value="DnaJ_domain"/>
</dbReference>
<sequence length="460" mass="52817">MNLWVMLLQNVWCDRGHGPDIAGEVDNARRLVRAGKIGDARNALSTLYKTYAADPGLQISYARFLYSCGEYEYLIKEFGSSPIEIIKEIVDKSRKNMVRESGANEQVLEELVQESPYSRRVMMALAQKLLDKGKYARARRCAEELFAYYGNDVDVRHLYAHASILSGMYARGIAMLRSMERHKDAERLERLIAAYEDTAYSTNKLASLRALLSEISIAELETSEYRPSLYTHIKYNHVLYDCVWQGIEQRARGMTELARKLHKFLNTDNSAYLYVMALIIDEDSSAEEVYRKEGPQSIFLRQALERELENSKARKREEKEQKRGSYTGSEKGDPRGYYKILGVGPDASDAEIKSAFRKKSRENEYKHLKEVDPKEYERREKQQTLLNNAYDCLKNTKSRQKYDEGIDNTSPSAGSTSYYDASGIEDFLRTFFGSGFSGFSGNGFNTHGRSGSRTYYYRYV</sequence>
<dbReference type="EMBL" id="AY548886">
    <property type="protein sequence ID" value="AAT12305.1"/>
    <property type="molecule type" value="Genomic_DNA"/>
</dbReference>
<dbReference type="PANTHER" id="PTHR44140:SF2">
    <property type="entry name" value="LD25575P"/>
    <property type="match status" value="1"/>
</dbReference>
<protein>
    <recommendedName>
        <fullName evidence="5">J domain-containing protein</fullName>
    </recommendedName>
</protein>
<dbReference type="SMART" id="SM00271">
    <property type="entry name" value="DnaJ"/>
    <property type="match status" value="1"/>
</dbReference>
<dbReference type="AlphaFoldDB" id="Q6E6I2"/>
<feature type="region of interest" description="Disordered" evidence="4">
    <location>
        <begin position="310"/>
        <end position="337"/>
    </location>
</feature>
<dbReference type="InterPro" id="IPR036869">
    <property type="entry name" value="J_dom_sf"/>
</dbReference>
<dbReference type="GO" id="GO:0051087">
    <property type="term" value="F:protein-folding chaperone binding"/>
    <property type="evidence" value="ECO:0007669"/>
    <property type="project" value="TreeGrafter"/>
</dbReference>
<evidence type="ECO:0000259" key="5">
    <source>
        <dbReference type="PROSITE" id="PS50076"/>
    </source>
</evidence>
<dbReference type="Pfam" id="PF00226">
    <property type="entry name" value="DnaJ"/>
    <property type="match status" value="1"/>
</dbReference>